<feature type="region of interest" description="Disordered" evidence="1">
    <location>
        <begin position="1"/>
        <end position="34"/>
    </location>
</feature>
<evidence type="ECO:0000313" key="3">
    <source>
        <dbReference type="Proteomes" id="UP000569914"/>
    </source>
</evidence>
<name>A0A7Y9I370_9ACTN</name>
<reference evidence="2 3" key="1">
    <citation type="submission" date="2020-07" db="EMBL/GenBank/DDBJ databases">
        <title>Sequencing the genomes of 1000 actinobacteria strains.</title>
        <authorList>
            <person name="Klenk H.-P."/>
        </authorList>
    </citation>
    <scope>NUCLEOTIDE SEQUENCE [LARGE SCALE GENOMIC DNA]</scope>
    <source>
        <strain evidence="2 3">DSM 22083</strain>
    </source>
</reference>
<feature type="compositionally biased region" description="Basic residues" evidence="1">
    <location>
        <begin position="56"/>
        <end position="66"/>
    </location>
</feature>
<dbReference type="AlphaFoldDB" id="A0A7Y9I370"/>
<dbReference type="EMBL" id="JACCBU010000001">
    <property type="protein sequence ID" value="NYE69205.1"/>
    <property type="molecule type" value="Genomic_DNA"/>
</dbReference>
<organism evidence="2 3">
    <name type="scientific">Microlunatus parietis</name>
    <dbReference type="NCBI Taxonomy" id="682979"/>
    <lineage>
        <taxon>Bacteria</taxon>
        <taxon>Bacillati</taxon>
        <taxon>Actinomycetota</taxon>
        <taxon>Actinomycetes</taxon>
        <taxon>Propionibacteriales</taxon>
        <taxon>Propionibacteriaceae</taxon>
        <taxon>Microlunatus</taxon>
    </lineage>
</organism>
<evidence type="ECO:0000256" key="1">
    <source>
        <dbReference type="SAM" id="MobiDB-lite"/>
    </source>
</evidence>
<gene>
    <name evidence="2" type="ORF">BKA15_000534</name>
</gene>
<sequence>MQLVACGDVESEQRSAELTCGPYSPGGIGPGSSVPMVRTTYRIRVYEPPHPSRAALGRRRGRGHRVSRVDQFTAAGPDAERTQRHPMANRPGRPGQRRTRLNRERTDRAGAAPAPHQHHNRPRATEDRQRRPTRCRKSLEAVAVEARRPADAAQHARGQGALVLLGHPRSRLRPQWHVGVGRLASGAQPARGQGTPVLVGSSSFEASPSVAHRRPLGSPTGAALPARGQGGLVSWVHPRSRLRPRRRVCVRRLASGAQRAHDQAL</sequence>
<proteinExistence type="predicted"/>
<accession>A0A7Y9I370</accession>
<feature type="region of interest" description="Disordered" evidence="1">
    <location>
        <begin position="48"/>
        <end position="136"/>
    </location>
</feature>
<dbReference type="Proteomes" id="UP000569914">
    <property type="component" value="Unassembled WGS sequence"/>
</dbReference>
<comment type="caution">
    <text evidence="2">The sequence shown here is derived from an EMBL/GenBank/DDBJ whole genome shotgun (WGS) entry which is preliminary data.</text>
</comment>
<evidence type="ECO:0000313" key="2">
    <source>
        <dbReference type="EMBL" id="NYE69205.1"/>
    </source>
</evidence>
<protein>
    <submittedName>
        <fullName evidence="2">Uncharacterized protein</fullName>
    </submittedName>
</protein>
<keyword evidence="3" id="KW-1185">Reference proteome</keyword>